<gene>
    <name evidence="1" type="ORF">A2151_06740</name>
</gene>
<dbReference type="Proteomes" id="UP000178885">
    <property type="component" value="Unassembled WGS sequence"/>
</dbReference>
<sequence length="279" mass="31249">MSAPTKYTQTLSAAVIKLLRPLIRILLRNGMSFNAFADLAKRVYVDVGMEEFGIPGKKQTVSRVSILSGLSRKEVQRVLNIREPKDTKEVERYNRAARVVAGWVRDRDFTDTAGNPLALSQDEGDASFSRLVKRYSGDVPARAVLDELLRVGTAERLEDGRIRLLARAYIPRTSDLDKIEILGTDVADLTYTIDHNLQQGAADPMFQRKVMYDNLPAEAVNAFRSLSAEQAQALLEKMDQWLSQHDRDVNSSVAGTGRMRAGIGIYYFEENLGKQPEEV</sequence>
<dbReference type="AlphaFoldDB" id="A0A1F6TVN5"/>
<dbReference type="InterPro" id="IPR045445">
    <property type="entry name" value="DUF6502"/>
</dbReference>
<accession>A0A1F6TVN5</accession>
<evidence type="ECO:0000313" key="2">
    <source>
        <dbReference type="Proteomes" id="UP000178885"/>
    </source>
</evidence>
<comment type="caution">
    <text evidence="1">The sequence shown here is derived from an EMBL/GenBank/DDBJ whole genome shotgun (WGS) entry which is preliminary data.</text>
</comment>
<dbReference type="STRING" id="1817760.A2151_06740"/>
<reference evidence="1 2" key="1">
    <citation type="journal article" date="2016" name="Nat. Commun.">
        <title>Thousands of microbial genomes shed light on interconnected biogeochemical processes in an aquifer system.</title>
        <authorList>
            <person name="Anantharaman K."/>
            <person name="Brown C.T."/>
            <person name="Hug L.A."/>
            <person name="Sharon I."/>
            <person name="Castelle C.J."/>
            <person name="Probst A.J."/>
            <person name="Thomas B.C."/>
            <person name="Singh A."/>
            <person name="Wilkins M.J."/>
            <person name="Karaoz U."/>
            <person name="Brodie E.L."/>
            <person name="Williams K.H."/>
            <person name="Hubbard S.S."/>
            <person name="Banfield J.F."/>
        </authorList>
    </citation>
    <scope>NUCLEOTIDE SEQUENCE [LARGE SCALE GENOMIC DNA]</scope>
</reference>
<proteinExistence type="predicted"/>
<protein>
    <submittedName>
        <fullName evidence="1">Uncharacterized protein</fullName>
    </submittedName>
</protein>
<dbReference type="EMBL" id="MFSU01000003">
    <property type="protein sequence ID" value="OGI49204.1"/>
    <property type="molecule type" value="Genomic_DNA"/>
</dbReference>
<name>A0A1F6TVN5_9PROT</name>
<evidence type="ECO:0000313" key="1">
    <source>
        <dbReference type="EMBL" id="OGI49204.1"/>
    </source>
</evidence>
<dbReference type="Pfam" id="PF20112">
    <property type="entry name" value="DUF6502"/>
    <property type="match status" value="1"/>
</dbReference>
<organism evidence="1 2">
    <name type="scientific">Candidatus Muproteobacteria bacterium RBG_16_65_34</name>
    <dbReference type="NCBI Taxonomy" id="1817760"/>
    <lineage>
        <taxon>Bacteria</taxon>
        <taxon>Pseudomonadati</taxon>
        <taxon>Pseudomonadota</taxon>
        <taxon>Candidatus Muproteobacteria</taxon>
    </lineage>
</organism>